<keyword evidence="3" id="KW-0732">Signal</keyword>
<dbReference type="EMBL" id="BMAT01006413">
    <property type="protein sequence ID" value="GFS12255.1"/>
    <property type="molecule type" value="Genomic_DNA"/>
</dbReference>
<evidence type="ECO:0000256" key="2">
    <source>
        <dbReference type="SAM" id="Phobius"/>
    </source>
</evidence>
<protein>
    <recommendedName>
        <fullName evidence="6">Secreted protein</fullName>
    </recommendedName>
</protein>
<feature type="transmembrane region" description="Helical" evidence="2">
    <location>
        <begin position="30"/>
        <end position="58"/>
    </location>
</feature>
<evidence type="ECO:0008006" key="6">
    <source>
        <dbReference type="Google" id="ProtNLM"/>
    </source>
</evidence>
<evidence type="ECO:0000313" key="4">
    <source>
        <dbReference type="EMBL" id="GFS12255.1"/>
    </source>
</evidence>
<feature type="signal peptide" evidence="3">
    <location>
        <begin position="1"/>
        <end position="18"/>
    </location>
</feature>
<proteinExistence type="predicted"/>
<evidence type="ECO:0000256" key="1">
    <source>
        <dbReference type="SAM" id="MobiDB-lite"/>
    </source>
</evidence>
<accession>A0AAV4IQ52</accession>
<gene>
    <name evidence="4" type="ORF">ElyMa_003106400</name>
</gene>
<keyword evidence="2" id="KW-0472">Membrane</keyword>
<reference evidence="4 5" key="1">
    <citation type="journal article" date="2021" name="Elife">
        <title>Chloroplast acquisition without the gene transfer in kleptoplastic sea slugs, Plakobranchus ocellatus.</title>
        <authorList>
            <person name="Maeda T."/>
            <person name="Takahashi S."/>
            <person name="Yoshida T."/>
            <person name="Shimamura S."/>
            <person name="Takaki Y."/>
            <person name="Nagai Y."/>
            <person name="Toyoda A."/>
            <person name="Suzuki Y."/>
            <person name="Arimoto A."/>
            <person name="Ishii H."/>
            <person name="Satoh N."/>
            <person name="Nishiyama T."/>
            <person name="Hasebe M."/>
            <person name="Maruyama T."/>
            <person name="Minagawa J."/>
            <person name="Obokata J."/>
            <person name="Shigenobu S."/>
        </authorList>
    </citation>
    <scope>NUCLEOTIDE SEQUENCE [LARGE SCALE GENOMIC DNA]</scope>
</reference>
<sequence>MNPAGLLLLLLLLVVVLAAAEVVVVVAAEVVVVVVVVVVAVAAEELVVVVVVVVVVAAEVAAAEVRPETDHTVHHPPGGRDARRDGCLEPVSKLHRRIENCMKKKPALWLRGKTRAQRLGGAGSIPGRIKPSTLKLVLAADPPSVWHYRFCVKFGRPGVRIM</sequence>
<dbReference type="AlphaFoldDB" id="A0AAV4IQ52"/>
<dbReference type="Proteomes" id="UP000762676">
    <property type="component" value="Unassembled WGS sequence"/>
</dbReference>
<feature type="chain" id="PRO_5043887296" description="Secreted protein" evidence="3">
    <location>
        <begin position="19"/>
        <end position="162"/>
    </location>
</feature>
<name>A0AAV4IQ52_9GAST</name>
<evidence type="ECO:0000313" key="5">
    <source>
        <dbReference type="Proteomes" id="UP000762676"/>
    </source>
</evidence>
<keyword evidence="2" id="KW-1133">Transmembrane helix</keyword>
<evidence type="ECO:0000256" key="3">
    <source>
        <dbReference type="SAM" id="SignalP"/>
    </source>
</evidence>
<keyword evidence="5" id="KW-1185">Reference proteome</keyword>
<comment type="caution">
    <text evidence="4">The sequence shown here is derived from an EMBL/GenBank/DDBJ whole genome shotgun (WGS) entry which is preliminary data.</text>
</comment>
<keyword evidence="2" id="KW-0812">Transmembrane</keyword>
<feature type="region of interest" description="Disordered" evidence="1">
    <location>
        <begin position="67"/>
        <end position="86"/>
    </location>
</feature>
<organism evidence="4 5">
    <name type="scientific">Elysia marginata</name>
    <dbReference type="NCBI Taxonomy" id="1093978"/>
    <lineage>
        <taxon>Eukaryota</taxon>
        <taxon>Metazoa</taxon>
        <taxon>Spiralia</taxon>
        <taxon>Lophotrochozoa</taxon>
        <taxon>Mollusca</taxon>
        <taxon>Gastropoda</taxon>
        <taxon>Heterobranchia</taxon>
        <taxon>Euthyneura</taxon>
        <taxon>Panpulmonata</taxon>
        <taxon>Sacoglossa</taxon>
        <taxon>Placobranchoidea</taxon>
        <taxon>Plakobranchidae</taxon>
        <taxon>Elysia</taxon>
    </lineage>
</organism>